<dbReference type="InterPro" id="IPR050133">
    <property type="entry name" value="NqrDE/RnfAE_oxidrdctase"/>
</dbReference>
<protein>
    <submittedName>
        <fullName evidence="9">Electron transport complex protein RnfA</fullName>
    </submittedName>
</protein>
<evidence type="ECO:0000256" key="2">
    <source>
        <dbReference type="ARBA" id="ARBA00022448"/>
    </source>
</evidence>
<feature type="transmembrane region" description="Helical" evidence="8">
    <location>
        <begin position="126"/>
        <end position="144"/>
    </location>
</feature>
<gene>
    <name evidence="9" type="primary">rnfA</name>
    <name evidence="9" type="ORF">L21SP4_01169</name>
</gene>
<dbReference type="Proteomes" id="UP000035268">
    <property type="component" value="Chromosome"/>
</dbReference>
<dbReference type="AlphaFoldDB" id="A0A0G3EDM0"/>
<evidence type="ECO:0000256" key="3">
    <source>
        <dbReference type="ARBA" id="ARBA00022692"/>
    </source>
</evidence>
<accession>A0A0G3EDM0</accession>
<dbReference type="PANTHER" id="PTHR30335">
    <property type="entry name" value="INTEGRAL MEMBRANE PROTEIN OF SOXR-REDUCING COMPLEX"/>
    <property type="match status" value="1"/>
</dbReference>
<evidence type="ECO:0000256" key="5">
    <source>
        <dbReference type="ARBA" id="ARBA00022989"/>
    </source>
</evidence>
<keyword evidence="6 8" id="KW-0472">Membrane</keyword>
<evidence type="ECO:0000256" key="1">
    <source>
        <dbReference type="ARBA" id="ARBA00004127"/>
    </source>
</evidence>
<dbReference type="KEGG" id="vbl:L21SP4_01169"/>
<dbReference type="RefSeq" id="WP_082116559.1">
    <property type="nucleotide sequence ID" value="NZ_CP010904.1"/>
</dbReference>
<dbReference type="EMBL" id="CP010904">
    <property type="protein sequence ID" value="AKJ64418.1"/>
    <property type="molecule type" value="Genomic_DNA"/>
</dbReference>
<dbReference type="STRING" id="1307763.L21SP4_01169"/>
<feature type="transmembrane region" description="Helical" evidence="8">
    <location>
        <begin position="94"/>
        <end position="114"/>
    </location>
</feature>
<evidence type="ECO:0000313" key="9">
    <source>
        <dbReference type="EMBL" id="AKJ64418.1"/>
    </source>
</evidence>
<keyword evidence="10" id="KW-1185">Reference proteome</keyword>
<evidence type="ECO:0000313" key="10">
    <source>
        <dbReference type="Proteomes" id="UP000035268"/>
    </source>
</evidence>
<evidence type="ECO:0000256" key="7">
    <source>
        <dbReference type="SAM" id="MobiDB-lite"/>
    </source>
</evidence>
<comment type="subcellular location">
    <subcellularLocation>
        <location evidence="1">Endomembrane system</location>
        <topology evidence="1">Multi-pass membrane protein</topology>
    </subcellularLocation>
</comment>
<evidence type="ECO:0000256" key="8">
    <source>
        <dbReference type="SAM" id="Phobius"/>
    </source>
</evidence>
<dbReference type="InterPro" id="IPR003667">
    <property type="entry name" value="NqrDE/RnfAE"/>
</dbReference>
<feature type="region of interest" description="Disordered" evidence="7">
    <location>
        <begin position="230"/>
        <end position="254"/>
    </location>
</feature>
<evidence type="ECO:0000256" key="6">
    <source>
        <dbReference type="ARBA" id="ARBA00023136"/>
    </source>
</evidence>
<organism evidence="9 10">
    <name type="scientific">Kiritimatiella glycovorans</name>
    <dbReference type="NCBI Taxonomy" id="1307763"/>
    <lineage>
        <taxon>Bacteria</taxon>
        <taxon>Pseudomonadati</taxon>
        <taxon>Kiritimatiellota</taxon>
        <taxon>Kiritimatiellia</taxon>
        <taxon>Kiritimatiellales</taxon>
        <taxon>Kiritimatiellaceae</taxon>
        <taxon>Kiritimatiella</taxon>
    </lineage>
</organism>
<evidence type="ECO:0000256" key="4">
    <source>
        <dbReference type="ARBA" id="ARBA00022967"/>
    </source>
</evidence>
<keyword evidence="4" id="KW-1278">Translocase</keyword>
<feature type="transmembrane region" description="Helical" evidence="8">
    <location>
        <begin position="38"/>
        <end position="58"/>
    </location>
</feature>
<reference evidence="9 10" key="2">
    <citation type="journal article" date="2016" name="ISME J.">
        <title>Characterization of the first cultured representative of Verrucomicrobia subdivision 5 indicates the proposal of a novel phylum.</title>
        <authorList>
            <person name="Spring S."/>
            <person name="Bunk B."/>
            <person name="Sproer C."/>
            <person name="Schumann P."/>
            <person name="Rohde M."/>
            <person name="Tindall B.J."/>
            <person name="Klenk H.P."/>
        </authorList>
    </citation>
    <scope>NUCLEOTIDE SEQUENCE [LARGE SCALE GENOMIC DNA]</scope>
    <source>
        <strain evidence="9 10">L21-Fru-AB</strain>
    </source>
</reference>
<feature type="transmembrane region" description="Helical" evidence="8">
    <location>
        <begin position="165"/>
        <end position="184"/>
    </location>
</feature>
<dbReference type="GO" id="GO:0012505">
    <property type="term" value="C:endomembrane system"/>
    <property type="evidence" value="ECO:0007669"/>
    <property type="project" value="UniProtKB-SubCell"/>
</dbReference>
<dbReference type="Pfam" id="PF02508">
    <property type="entry name" value="Rnf-Nqr"/>
    <property type="match status" value="1"/>
</dbReference>
<dbReference type="PANTHER" id="PTHR30335:SF0">
    <property type="entry name" value="ION-TRANSLOCATING OXIDOREDUCTASE COMPLEX SUBUNIT A"/>
    <property type="match status" value="1"/>
</dbReference>
<dbReference type="OrthoDB" id="9803631at2"/>
<proteinExistence type="predicted"/>
<dbReference type="GO" id="GO:0005886">
    <property type="term" value="C:plasma membrane"/>
    <property type="evidence" value="ECO:0007669"/>
    <property type="project" value="TreeGrafter"/>
</dbReference>
<sequence length="254" mass="27586">METLTTLILIAVGAALINNFVLHYFVGLCPFVGVSRRLDTAFGMGLAVTFVITIASLLSWTLTFYVLRQGAPVTAWIGGFFLSPDRAAEIDLTILNYIVYIFVIASSVQFVEMYVRRFFPPLYKAFGVYLPLITTNCAILFACLEIMKHVSGASSPAEMWGLHEALTLAVFGGLGFTLAIVIMAGIREELDLCDVPAPLQGPPIAMIVAGILALAFTGFTGVDRGLEEALRPEKNETAQTARSESAPYPHEVSR</sequence>
<keyword evidence="3 8" id="KW-0812">Transmembrane</keyword>
<feature type="transmembrane region" description="Helical" evidence="8">
    <location>
        <begin position="6"/>
        <end position="26"/>
    </location>
</feature>
<dbReference type="PIRSF" id="PIRSF006102">
    <property type="entry name" value="NQR_DE"/>
    <property type="match status" value="1"/>
</dbReference>
<keyword evidence="5 8" id="KW-1133">Transmembrane helix</keyword>
<reference evidence="10" key="1">
    <citation type="submission" date="2015-02" db="EMBL/GenBank/DDBJ databases">
        <title>Description and complete genome sequence of the first cultured representative of the subdivision 5 of the Verrucomicrobia phylum.</title>
        <authorList>
            <person name="Spring S."/>
            <person name="Bunk B."/>
            <person name="Sproer C."/>
            <person name="Klenk H.-P."/>
        </authorList>
    </citation>
    <scope>NUCLEOTIDE SEQUENCE [LARGE SCALE GENOMIC DNA]</scope>
    <source>
        <strain evidence="10">L21-Fru-AB</strain>
    </source>
</reference>
<name>A0A0G3EDM0_9BACT</name>
<dbReference type="PATRIC" id="fig|1609981.3.peg.1217"/>
<feature type="transmembrane region" description="Helical" evidence="8">
    <location>
        <begin position="204"/>
        <end position="222"/>
    </location>
</feature>
<keyword evidence="2" id="KW-0813">Transport</keyword>